<dbReference type="InterPro" id="IPR007110">
    <property type="entry name" value="Ig-like_dom"/>
</dbReference>
<dbReference type="GO" id="GO:0007411">
    <property type="term" value="P:axon guidance"/>
    <property type="evidence" value="ECO:0007669"/>
    <property type="project" value="TreeGrafter"/>
</dbReference>
<dbReference type="InterPro" id="IPR003598">
    <property type="entry name" value="Ig_sub2"/>
</dbReference>
<dbReference type="Pfam" id="PF07679">
    <property type="entry name" value="I-set"/>
    <property type="match status" value="3"/>
</dbReference>
<feature type="domain" description="Ig-like" evidence="5">
    <location>
        <begin position="778"/>
        <end position="867"/>
    </location>
</feature>
<dbReference type="SUPFAM" id="SSF48726">
    <property type="entry name" value="Immunoglobulin"/>
    <property type="match status" value="6"/>
</dbReference>
<gene>
    <name evidence="6" type="ORF">RR46_09379</name>
</gene>
<name>A0A194PYQ7_PAPXU</name>
<dbReference type="InterPro" id="IPR056861">
    <property type="entry name" value="HMCN1-like_VWA"/>
</dbReference>
<dbReference type="Proteomes" id="UP000053268">
    <property type="component" value="Unassembled WGS sequence"/>
</dbReference>
<dbReference type="Pfam" id="PF13927">
    <property type="entry name" value="Ig_3"/>
    <property type="match status" value="3"/>
</dbReference>
<feature type="domain" description="Ig-like" evidence="5">
    <location>
        <begin position="684"/>
        <end position="771"/>
    </location>
</feature>
<dbReference type="Gene3D" id="2.60.40.10">
    <property type="entry name" value="Immunoglobulins"/>
    <property type="match status" value="6"/>
</dbReference>
<dbReference type="GO" id="GO:0030424">
    <property type="term" value="C:axon"/>
    <property type="evidence" value="ECO:0007669"/>
    <property type="project" value="TreeGrafter"/>
</dbReference>
<evidence type="ECO:0000259" key="5">
    <source>
        <dbReference type="PROSITE" id="PS50835"/>
    </source>
</evidence>
<feature type="domain" description="Ig-like" evidence="5">
    <location>
        <begin position="589"/>
        <end position="672"/>
    </location>
</feature>
<dbReference type="InterPro" id="IPR013783">
    <property type="entry name" value="Ig-like_fold"/>
</dbReference>
<evidence type="ECO:0000256" key="2">
    <source>
        <dbReference type="ARBA" id="ARBA00022525"/>
    </source>
</evidence>
<evidence type="ECO:0000313" key="6">
    <source>
        <dbReference type="EMBL" id="KPI98163.1"/>
    </source>
</evidence>
<dbReference type="GO" id="GO:0032991">
    <property type="term" value="C:protein-containing complex"/>
    <property type="evidence" value="ECO:0007669"/>
    <property type="project" value="UniProtKB-ARBA"/>
</dbReference>
<proteinExistence type="predicted"/>
<dbReference type="SMART" id="SM00408">
    <property type="entry name" value="IGc2"/>
    <property type="match status" value="6"/>
</dbReference>
<feature type="domain" description="Ig-like" evidence="5">
    <location>
        <begin position="21"/>
        <end position="105"/>
    </location>
</feature>
<keyword evidence="2" id="KW-0964">Secreted</keyword>
<protein>
    <submittedName>
        <fullName evidence="6">Hemicentin-1</fullName>
    </submittedName>
</protein>
<dbReference type="InterPro" id="IPR003599">
    <property type="entry name" value="Ig_sub"/>
</dbReference>
<dbReference type="CDD" id="cd00096">
    <property type="entry name" value="Ig"/>
    <property type="match status" value="2"/>
</dbReference>
<reference evidence="6 7" key="1">
    <citation type="journal article" date="2015" name="Nat. Commun.">
        <title>Outbred genome sequencing and CRISPR/Cas9 gene editing in butterflies.</title>
        <authorList>
            <person name="Li X."/>
            <person name="Fan D."/>
            <person name="Zhang W."/>
            <person name="Liu G."/>
            <person name="Zhang L."/>
            <person name="Zhao L."/>
            <person name="Fang X."/>
            <person name="Chen L."/>
            <person name="Dong Y."/>
            <person name="Chen Y."/>
            <person name="Ding Y."/>
            <person name="Zhao R."/>
            <person name="Feng M."/>
            <person name="Zhu Y."/>
            <person name="Feng Y."/>
            <person name="Jiang X."/>
            <person name="Zhu D."/>
            <person name="Xiang H."/>
            <person name="Feng X."/>
            <person name="Li S."/>
            <person name="Wang J."/>
            <person name="Zhang G."/>
            <person name="Kronforst M.R."/>
            <person name="Wang W."/>
        </authorList>
    </citation>
    <scope>NUCLEOTIDE SEQUENCE [LARGE SCALE GENOMIC DNA]</scope>
    <source>
        <strain evidence="6">Ya'a_city_454_Px</strain>
        <tissue evidence="6">Whole body</tissue>
    </source>
</reference>
<feature type="domain" description="Ig-like" evidence="5">
    <location>
        <begin position="874"/>
        <end position="944"/>
    </location>
</feature>
<evidence type="ECO:0000256" key="4">
    <source>
        <dbReference type="ARBA" id="ARBA00023319"/>
    </source>
</evidence>
<dbReference type="STRING" id="66420.A0A194PYQ7"/>
<keyword evidence="7" id="KW-1185">Reference proteome</keyword>
<dbReference type="PROSITE" id="PS50835">
    <property type="entry name" value="IG_LIKE"/>
    <property type="match status" value="7"/>
</dbReference>
<dbReference type="EMBL" id="KQ459585">
    <property type="protein sequence ID" value="KPI98163.1"/>
    <property type="molecule type" value="Genomic_DNA"/>
</dbReference>
<dbReference type="GO" id="GO:0007156">
    <property type="term" value="P:homophilic cell adhesion via plasma membrane adhesion molecules"/>
    <property type="evidence" value="ECO:0007669"/>
    <property type="project" value="TreeGrafter"/>
</dbReference>
<dbReference type="InterPro" id="IPR013098">
    <property type="entry name" value="Ig_I-set"/>
</dbReference>
<sequence length="949" mass="105100">MVAEDEKTKDVIKRASLPIEPQKVLPDQKIEYHKEGKLYCKVNADPPANVFWYLNGNPIETNDDFDISPDKSTLTIKKMKNNYVGTVLCEVRNSAKRVMYNMKLSTIGPEPIKSTVKKINAVDGDKFLRISCKSAAEPKSTISWFKNDAPITIDVRPVLITRDVNTFKARLHSVVVDGGDDCPEMAMSGIEAALSNSLPGSYIYVFPDASAKDYDKFPKIKRMAQKQGSQIVFLLTGECDSFGELDPGYRVYHELASATSGQVFRIDKGEIGQVLDFVGKTLDQRRAVLASSVFSPGYGKNLSFPADPEIDDVQISVSGVSPKVKVLKPDGSDSKTTDIFKNDETLVVGVEKLGSGKHTAEVGSESKTRVVITGVTAINFQHGFTGLKPTSIKTTVTRPIGGKPSFLAIELSNKAKDVILNEVELLDLDNNVIGVRPLKQVDKNFYVADKDLPPTSIFRIAVKGYNTKTKEPIKRLSFTPIEPQTPSTEDIPVNRAPTVTLIGDPLREQSYGEPLQLQCKVNAYPAPKVQWIDETSGLTVAELAVEEELPYDYISILDLQQVKINTSYQCRASNDFGQDNTTVTVRAIDKFVVLNVSKDTSIDYDDEGKLYCISDANPPAQVTWYLNGDLLDLDENIDKSEDGSILNIIYMKPKFEGKYICEVKNELHRDIYYMNVVMTGTAAPKIDDSVTKVNVTRKENATISCNVTEGIPQPDVRWSFRHRYATDFVVLDSHSDTLEISNTDINAAGTYKCEAFNLFGQAEHEIELVVKYTVRITPPIKSTLETKVGSTIVLPCEAFGYPTPTVKWIFIKENNHSEVLRPSDPSGSLQLPRVQTEQGGQYLCIAENVGGSTPPHIVKSSVPKSITAVVNDLVLTLPCKSKGNPKPKMTWLKDELKIPSGTYWHDIKEDGTLVIKNIDDITQGRYICVAENSLGNDNDYFDVFVQSKS</sequence>
<dbReference type="SMART" id="SM00409">
    <property type="entry name" value="IG"/>
    <property type="match status" value="6"/>
</dbReference>
<comment type="subcellular location">
    <subcellularLocation>
        <location evidence="1">Secreted</location>
    </subcellularLocation>
</comment>
<keyword evidence="4" id="KW-0393">Immunoglobulin domain</keyword>
<evidence type="ECO:0000313" key="7">
    <source>
        <dbReference type="Proteomes" id="UP000053268"/>
    </source>
</evidence>
<evidence type="ECO:0000256" key="3">
    <source>
        <dbReference type="ARBA" id="ARBA00022729"/>
    </source>
</evidence>
<dbReference type="InterPro" id="IPR036465">
    <property type="entry name" value="vWFA_dom_sf"/>
</dbReference>
<evidence type="ECO:0000256" key="1">
    <source>
        <dbReference type="ARBA" id="ARBA00004613"/>
    </source>
</evidence>
<organism evidence="6 7">
    <name type="scientific">Papilio xuthus</name>
    <name type="common">Asian swallowtail butterfly</name>
    <dbReference type="NCBI Taxonomy" id="66420"/>
    <lineage>
        <taxon>Eukaryota</taxon>
        <taxon>Metazoa</taxon>
        <taxon>Ecdysozoa</taxon>
        <taxon>Arthropoda</taxon>
        <taxon>Hexapoda</taxon>
        <taxon>Insecta</taxon>
        <taxon>Pterygota</taxon>
        <taxon>Neoptera</taxon>
        <taxon>Endopterygota</taxon>
        <taxon>Lepidoptera</taxon>
        <taxon>Glossata</taxon>
        <taxon>Ditrysia</taxon>
        <taxon>Papilionoidea</taxon>
        <taxon>Papilionidae</taxon>
        <taxon>Papilioninae</taxon>
        <taxon>Papilio</taxon>
    </lineage>
</organism>
<dbReference type="GO" id="GO:0070593">
    <property type="term" value="P:dendrite self-avoidance"/>
    <property type="evidence" value="ECO:0007669"/>
    <property type="project" value="TreeGrafter"/>
</dbReference>
<dbReference type="GO" id="GO:0005886">
    <property type="term" value="C:plasma membrane"/>
    <property type="evidence" value="ECO:0007669"/>
    <property type="project" value="TreeGrafter"/>
</dbReference>
<dbReference type="AlphaFoldDB" id="A0A194PYQ7"/>
<feature type="domain" description="Ig-like" evidence="5">
    <location>
        <begin position="497"/>
        <end position="584"/>
    </location>
</feature>
<dbReference type="GO" id="GO:0098632">
    <property type="term" value="F:cell-cell adhesion mediator activity"/>
    <property type="evidence" value="ECO:0007669"/>
    <property type="project" value="TreeGrafter"/>
</dbReference>
<dbReference type="InterPro" id="IPR036179">
    <property type="entry name" value="Ig-like_dom_sf"/>
</dbReference>
<accession>A0A194PYQ7</accession>
<feature type="domain" description="Ig-like" evidence="5">
    <location>
        <begin position="109"/>
        <end position="147"/>
    </location>
</feature>
<dbReference type="PANTHER" id="PTHR10075:SF100">
    <property type="entry name" value="FASCICLIN-2"/>
    <property type="match status" value="1"/>
</dbReference>
<dbReference type="PANTHER" id="PTHR10075">
    <property type="entry name" value="BASIGIN RELATED"/>
    <property type="match status" value="1"/>
</dbReference>
<keyword evidence="3" id="KW-0732">Signal</keyword>
<dbReference type="Pfam" id="PF25106">
    <property type="entry name" value="VWA_4"/>
    <property type="match status" value="1"/>
</dbReference>
<dbReference type="SUPFAM" id="SSF53300">
    <property type="entry name" value="vWA-like"/>
    <property type="match status" value="1"/>
</dbReference>